<evidence type="ECO:0000313" key="4">
    <source>
        <dbReference type="Proteomes" id="UP001595812"/>
    </source>
</evidence>
<dbReference type="PANTHER" id="PTHR42687:SF1">
    <property type="entry name" value="L-THREONINE 3-DEHYDROGENASE, MITOCHONDRIAL"/>
    <property type="match status" value="1"/>
</dbReference>
<sequence length="317" mass="35736">MPSKILIIGACGQIGTELTTALRAKYGVDTVIASDINTRNLDLVNSGPFEIIDAKNYNAIHDCCIQNNIKTVYLMAALLSATGEKYPMEAWDLNMNSLFHVLKLARLKVIDKIFWPSSIAVFGPTTPQQNTPQHTICEPTTVYGITKQVGERWCEYYHDKYGVDVRSVRYPGIISHKAMPGGGTTDYAVEIYHKAITDKAYTSFLSEDTELPMMFMEDAINATIKLMEAPAENLSIWSSYNVAAISFTPKEVAETIAKEIPDFKMNYEPDFRQAIADSWPSSIDDSVARKDWNWEHQFDLKKMTQEMLDNLKAKYSV</sequence>
<name>A0ABV8ADA9_9FLAO</name>
<evidence type="ECO:0000313" key="3">
    <source>
        <dbReference type="EMBL" id="MFC3876071.1"/>
    </source>
</evidence>
<dbReference type="InterPro" id="IPR051225">
    <property type="entry name" value="NAD(P)_epim/dehydratase"/>
</dbReference>
<reference evidence="4" key="1">
    <citation type="journal article" date="2019" name="Int. J. Syst. Evol. Microbiol.">
        <title>The Global Catalogue of Microorganisms (GCM) 10K type strain sequencing project: providing services to taxonomists for standard genome sequencing and annotation.</title>
        <authorList>
            <consortium name="The Broad Institute Genomics Platform"/>
            <consortium name="The Broad Institute Genome Sequencing Center for Infectious Disease"/>
            <person name="Wu L."/>
            <person name="Ma J."/>
        </authorList>
    </citation>
    <scope>NUCLEOTIDE SEQUENCE [LARGE SCALE GENOMIC DNA]</scope>
    <source>
        <strain evidence="4">CECT 8979</strain>
    </source>
</reference>
<dbReference type="InterPro" id="IPR036291">
    <property type="entry name" value="NAD(P)-bd_dom_sf"/>
</dbReference>
<evidence type="ECO:0000256" key="1">
    <source>
        <dbReference type="ARBA" id="ARBA00007637"/>
    </source>
</evidence>
<dbReference type="InterPro" id="IPR001509">
    <property type="entry name" value="Epimerase_deHydtase"/>
</dbReference>
<comment type="caution">
    <text evidence="3">The sequence shown here is derived from an EMBL/GenBank/DDBJ whole genome shotgun (WGS) entry which is preliminary data.</text>
</comment>
<dbReference type="SUPFAM" id="SSF51735">
    <property type="entry name" value="NAD(P)-binding Rossmann-fold domains"/>
    <property type="match status" value="1"/>
</dbReference>
<dbReference type="RefSeq" id="WP_386096649.1">
    <property type="nucleotide sequence ID" value="NZ_JBHSAT010000004.1"/>
</dbReference>
<proteinExistence type="inferred from homology"/>
<comment type="similarity">
    <text evidence="1">Belongs to the NAD(P)-dependent epimerase/dehydratase family.</text>
</comment>
<evidence type="ECO:0000259" key="2">
    <source>
        <dbReference type="Pfam" id="PF01370"/>
    </source>
</evidence>
<dbReference type="Pfam" id="PF01370">
    <property type="entry name" value="Epimerase"/>
    <property type="match status" value="1"/>
</dbReference>
<accession>A0ABV8ADA9</accession>
<protein>
    <submittedName>
        <fullName evidence="3">NAD-dependent epimerase/dehydratase family protein</fullName>
    </submittedName>
</protein>
<organism evidence="3 4">
    <name type="scientific">Winogradskyella maritima</name>
    <dbReference type="NCBI Taxonomy" id="1517766"/>
    <lineage>
        <taxon>Bacteria</taxon>
        <taxon>Pseudomonadati</taxon>
        <taxon>Bacteroidota</taxon>
        <taxon>Flavobacteriia</taxon>
        <taxon>Flavobacteriales</taxon>
        <taxon>Flavobacteriaceae</taxon>
        <taxon>Winogradskyella</taxon>
    </lineage>
</organism>
<gene>
    <name evidence="3" type="ORF">ACFOSX_02405</name>
</gene>
<dbReference type="EMBL" id="JBHSAT010000004">
    <property type="protein sequence ID" value="MFC3876071.1"/>
    <property type="molecule type" value="Genomic_DNA"/>
</dbReference>
<feature type="domain" description="NAD-dependent epimerase/dehydratase" evidence="2">
    <location>
        <begin position="5"/>
        <end position="234"/>
    </location>
</feature>
<dbReference type="Gene3D" id="3.40.50.720">
    <property type="entry name" value="NAD(P)-binding Rossmann-like Domain"/>
    <property type="match status" value="1"/>
</dbReference>
<dbReference type="Proteomes" id="UP001595812">
    <property type="component" value="Unassembled WGS sequence"/>
</dbReference>
<dbReference type="PANTHER" id="PTHR42687">
    <property type="entry name" value="L-THREONINE 3-DEHYDROGENASE"/>
    <property type="match status" value="1"/>
</dbReference>
<keyword evidence="4" id="KW-1185">Reference proteome</keyword>